<dbReference type="Proteomes" id="UP000576969">
    <property type="component" value="Unassembled WGS sequence"/>
</dbReference>
<dbReference type="EMBL" id="JACCBV010000001">
    <property type="protein sequence ID" value="NYE20019.1"/>
    <property type="molecule type" value="Genomic_DNA"/>
</dbReference>
<evidence type="ECO:0000313" key="3">
    <source>
        <dbReference type="Proteomes" id="UP000576969"/>
    </source>
</evidence>
<accession>A0A7Y9KLQ4</accession>
<feature type="region of interest" description="Disordered" evidence="1">
    <location>
        <begin position="1"/>
        <end position="37"/>
    </location>
</feature>
<name>A0A7Y9KLQ4_9MICO</name>
<proteinExistence type="predicted"/>
<protein>
    <submittedName>
        <fullName evidence="2">Uncharacterized protein</fullName>
    </submittedName>
</protein>
<keyword evidence="3" id="KW-1185">Reference proteome</keyword>
<evidence type="ECO:0000313" key="2">
    <source>
        <dbReference type="EMBL" id="NYE20019.1"/>
    </source>
</evidence>
<sequence length="50" mass="5697">MRVPTYHSINQSDPDVHHNHNDCPSGQQIPAYNRRPGTNGWPLCRHCASM</sequence>
<gene>
    <name evidence="2" type="ORF">BJ991_002047</name>
</gene>
<dbReference type="AlphaFoldDB" id="A0A7Y9KLQ4"/>
<evidence type="ECO:0000256" key="1">
    <source>
        <dbReference type="SAM" id="MobiDB-lite"/>
    </source>
</evidence>
<organism evidence="2 3">
    <name type="scientific">Microbacterium immunditiarum</name>
    <dbReference type="NCBI Taxonomy" id="337480"/>
    <lineage>
        <taxon>Bacteria</taxon>
        <taxon>Bacillati</taxon>
        <taxon>Actinomycetota</taxon>
        <taxon>Actinomycetes</taxon>
        <taxon>Micrococcales</taxon>
        <taxon>Microbacteriaceae</taxon>
        <taxon>Microbacterium</taxon>
    </lineage>
</organism>
<comment type="caution">
    <text evidence="2">The sequence shown here is derived from an EMBL/GenBank/DDBJ whole genome shotgun (WGS) entry which is preliminary data.</text>
</comment>
<reference evidence="2 3" key="1">
    <citation type="submission" date="2020-07" db="EMBL/GenBank/DDBJ databases">
        <title>Sequencing the genomes of 1000 actinobacteria strains.</title>
        <authorList>
            <person name="Klenk H.-P."/>
        </authorList>
    </citation>
    <scope>NUCLEOTIDE SEQUENCE [LARGE SCALE GENOMIC DNA]</scope>
    <source>
        <strain evidence="2 3">DSM 24662</strain>
    </source>
</reference>